<keyword evidence="3" id="KW-1185">Reference proteome</keyword>
<name>A0A101QS61_9ACTN</name>
<proteinExistence type="predicted"/>
<feature type="region of interest" description="Disordered" evidence="1">
    <location>
        <begin position="1"/>
        <end position="35"/>
    </location>
</feature>
<reference evidence="2 3" key="1">
    <citation type="submission" date="2015-10" db="EMBL/GenBank/DDBJ databases">
        <title>Draft genome sequence of Streptomyces longwoodensis DSM 41677, type strain for the species Streptomyces longwoodensis.</title>
        <authorList>
            <person name="Ruckert C."/>
            <person name="Winkler A."/>
            <person name="Kalinowski J."/>
            <person name="Kampfer P."/>
            <person name="Glaeser S."/>
        </authorList>
    </citation>
    <scope>NUCLEOTIDE SEQUENCE [LARGE SCALE GENOMIC DNA]</scope>
    <source>
        <strain evidence="2 3">DSM 41677</strain>
    </source>
</reference>
<dbReference type="STRING" id="68231.AQJ30_27520"/>
<evidence type="ECO:0000256" key="1">
    <source>
        <dbReference type="SAM" id="MobiDB-lite"/>
    </source>
</evidence>
<dbReference type="Pfam" id="PF25673">
    <property type="entry name" value="Terminase_7"/>
    <property type="match status" value="1"/>
</dbReference>
<dbReference type="Proteomes" id="UP000053271">
    <property type="component" value="Unassembled WGS sequence"/>
</dbReference>
<accession>A0A101QS61</accession>
<evidence type="ECO:0000313" key="2">
    <source>
        <dbReference type="EMBL" id="KUN34821.1"/>
    </source>
</evidence>
<comment type="caution">
    <text evidence="2">The sequence shown here is derived from an EMBL/GenBank/DDBJ whole genome shotgun (WGS) entry which is preliminary data.</text>
</comment>
<protein>
    <submittedName>
        <fullName evidence="2">Uncharacterized protein</fullName>
    </submittedName>
</protein>
<evidence type="ECO:0000313" key="3">
    <source>
        <dbReference type="Proteomes" id="UP000053271"/>
    </source>
</evidence>
<sequence length="142" mass="16097">MPNPQRRRRNEDPVPGTVLPADGYTGPSPDLPGGHDYDTRTLSWYETWRYSPQAATFLATDWQRLHMLAQLVEQYWQEPKKELLSEIRLNEAAIGGTAADRMRLRWSLGQAEVGKGAARAAERAAARRGDDPRRRLRAVGEE</sequence>
<feature type="region of interest" description="Disordered" evidence="1">
    <location>
        <begin position="122"/>
        <end position="142"/>
    </location>
</feature>
<dbReference type="InterPro" id="IPR057972">
    <property type="entry name" value="Terminase_7"/>
</dbReference>
<dbReference type="EMBL" id="LMWS01000035">
    <property type="protein sequence ID" value="KUN34821.1"/>
    <property type="molecule type" value="Genomic_DNA"/>
</dbReference>
<gene>
    <name evidence="2" type="ORF">AQJ30_27520</name>
</gene>
<organism evidence="2 3">
    <name type="scientific">Streptomyces longwoodensis</name>
    <dbReference type="NCBI Taxonomy" id="68231"/>
    <lineage>
        <taxon>Bacteria</taxon>
        <taxon>Bacillati</taxon>
        <taxon>Actinomycetota</taxon>
        <taxon>Actinomycetes</taxon>
        <taxon>Kitasatosporales</taxon>
        <taxon>Streptomycetaceae</taxon>
        <taxon>Streptomyces</taxon>
    </lineage>
</organism>
<dbReference type="AlphaFoldDB" id="A0A101QS61"/>